<protein>
    <recommendedName>
        <fullName evidence="3">DUF3789 domain-containing protein</fullName>
    </recommendedName>
</protein>
<proteinExistence type="predicted"/>
<dbReference type="Proteomes" id="UP000095662">
    <property type="component" value="Unassembled WGS sequence"/>
</dbReference>
<organism evidence="1 2">
    <name type="scientific">[Eubacterium] siraeum</name>
    <dbReference type="NCBI Taxonomy" id="39492"/>
    <lineage>
        <taxon>Bacteria</taxon>
        <taxon>Bacillati</taxon>
        <taxon>Bacillota</taxon>
        <taxon>Clostridia</taxon>
        <taxon>Eubacteriales</taxon>
        <taxon>Oscillospiraceae</taxon>
        <taxon>Oscillospiraceae incertae sedis</taxon>
    </lineage>
</organism>
<reference evidence="1 2" key="1">
    <citation type="submission" date="2015-09" db="EMBL/GenBank/DDBJ databases">
        <authorList>
            <consortium name="Pathogen Informatics"/>
        </authorList>
    </citation>
    <scope>NUCLEOTIDE SEQUENCE [LARGE SCALE GENOMIC DNA]</scope>
    <source>
        <strain evidence="1 2">2789STDY5834928</strain>
    </source>
</reference>
<evidence type="ECO:0000313" key="1">
    <source>
        <dbReference type="EMBL" id="CUQ80667.1"/>
    </source>
</evidence>
<dbReference type="AlphaFoldDB" id="A0A174Z426"/>
<evidence type="ECO:0000313" key="2">
    <source>
        <dbReference type="Proteomes" id="UP000095662"/>
    </source>
</evidence>
<accession>A0A174Z426</accession>
<gene>
    <name evidence="1" type="ORF">ERS852540_00068</name>
</gene>
<dbReference type="STRING" id="39492.ERS852540_00068"/>
<dbReference type="EMBL" id="CZBY01000001">
    <property type="protein sequence ID" value="CUQ80667.1"/>
    <property type="molecule type" value="Genomic_DNA"/>
</dbReference>
<name>A0A174Z426_9FIRM</name>
<evidence type="ECO:0008006" key="3">
    <source>
        <dbReference type="Google" id="ProtNLM"/>
    </source>
</evidence>
<sequence length="48" mass="5515">MEIAMLIIGLLLGGCVSFCILGCMQINRINDYEEEIRRLRAKERAKTE</sequence>